<keyword evidence="1" id="KW-0175">Coiled coil</keyword>
<gene>
    <name evidence="2" type="ORF">TTHERM_00035060</name>
</gene>
<dbReference type="GeneID" id="7843904"/>
<organism evidence="2 3">
    <name type="scientific">Tetrahymena thermophila (strain SB210)</name>
    <dbReference type="NCBI Taxonomy" id="312017"/>
    <lineage>
        <taxon>Eukaryota</taxon>
        <taxon>Sar</taxon>
        <taxon>Alveolata</taxon>
        <taxon>Ciliophora</taxon>
        <taxon>Intramacronucleata</taxon>
        <taxon>Oligohymenophorea</taxon>
        <taxon>Hymenostomatida</taxon>
        <taxon>Tetrahymenina</taxon>
        <taxon>Tetrahymenidae</taxon>
        <taxon>Tetrahymena</taxon>
    </lineage>
</organism>
<accession>Q22ML3</accession>
<evidence type="ECO:0000256" key="1">
    <source>
        <dbReference type="SAM" id="Coils"/>
    </source>
</evidence>
<dbReference type="InParanoid" id="Q22ML3"/>
<evidence type="ECO:0000313" key="3">
    <source>
        <dbReference type="Proteomes" id="UP000009168"/>
    </source>
</evidence>
<dbReference type="HOGENOM" id="CLU_716667_0_0_1"/>
<evidence type="ECO:0000313" key="2">
    <source>
        <dbReference type="EMBL" id="EAR86674.2"/>
    </source>
</evidence>
<dbReference type="RefSeq" id="XP_977007.2">
    <property type="nucleotide sequence ID" value="XM_971914.2"/>
</dbReference>
<keyword evidence="3" id="KW-1185">Reference proteome</keyword>
<dbReference type="EMBL" id="GG662720">
    <property type="protein sequence ID" value="EAR86674.2"/>
    <property type="molecule type" value="Genomic_DNA"/>
</dbReference>
<protein>
    <submittedName>
        <fullName evidence="2">Uncharacterized protein</fullName>
    </submittedName>
</protein>
<dbReference type="KEGG" id="tet:TTHERM_00035060"/>
<proteinExistence type="predicted"/>
<sequence>MFKNIISFQKGIQNFSYAQSFFKNNNLYFFASKKKEKIVKLNRHVETLEDQLLKKKKEEFQKVQKAIVEKNKNNINNIPFDELTIKMKQENIALQQLQAKNNKNQTQIPLKEQQKDQTKEVNSEGTIFNESQLKILVTDKDKYLDFENLEFPWDFQGINQQQKESNLKSAIEITKIINEKTAISILKQFLHCIEEFDYEQLGEFVERKFLRQLSKRLQAMQQEKIKIQFDNIRTKEINVDLFKVQNIFGVGVEQNRRKNDGSSAYVIFDDFIQQQIPAKHIVKKRIEPKELARIYVQLHLSFESDISLSLINTEKGTKKQDKIAKNESTKQYHTMILEKLLVECDYKSIRNKALSLENATNQIASSSNVNDYINVSNMKNFASLNNLKIIDFDGFMKGNPLVVDNLDID</sequence>
<reference evidence="3" key="1">
    <citation type="journal article" date="2006" name="PLoS Biol.">
        <title>Macronuclear genome sequence of the ciliate Tetrahymena thermophila, a model eukaryote.</title>
        <authorList>
            <person name="Eisen J.A."/>
            <person name="Coyne R.S."/>
            <person name="Wu M."/>
            <person name="Wu D."/>
            <person name="Thiagarajan M."/>
            <person name="Wortman J.R."/>
            <person name="Badger J.H."/>
            <person name="Ren Q."/>
            <person name="Amedeo P."/>
            <person name="Jones K.M."/>
            <person name="Tallon L.J."/>
            <person name="Delcher A.L."/>
            <person name="Salzberg S.L."/>
            <person name="Silva J.C."/>
            <person name="Haas B.J."/>
            <person name="Majoros W.H."/>
            <person name="Farzad M."/>
            <person name="Carlton J.M."/>
            <person name="Smith R.K. Jr."/>
            <person name="Garg J."/>
            <person name="Pearlman R.E."/>
            <person name="Karrer K.M."/>
            <person name="Sun L."/>
            <person name="Manning G."/>
            <person name="Elde N.C."/>
            <person name="Turkewitz A.P."/>
            <person name="Asai D.J."/>
            <person name="Wilkes D.E."/>
            <person name="Wang Y."/>
            <person name="Cai H."/>
            <person name="Collins K."/>
            <person name="Stewart B.A."/>
            <person name="Lee S.R."/>
            <person name="Wilamowska K."/>
            <person name="Weinberg Z."/>
            <person name="Ruzzo W.L."/>
            <person name="Wloga D."/>
            <person name="Gaertig J."/>
            <person name="Frankel J."/>
            <person name="Tsao C.-C."/>
            <person name="Gorovsky M.A."/>
            <person name="Keeling P.J."/>
            <person name="Waller R.F."/>
            <person name="Patron N.J."/>
            <person name="Cherry J.M."/>
            <person name="Stover N.A."/>
            <person name="Krieger C.J."/>
            <person name="del Toro C."/>
            <person name="Ryder H.F."/>
            <person name="Williamson S.C."/>
            <person name="Barbeau R.A."/>
            <person name="Hamilton E.P."/>
            <person name="Orias E."/>
        </authorList>
    </citation>
    <scope>NUCLEOTIDE SEQUENCE [LARGE SCALE GENOMIC DNA]</scope>
    <source>
        <strain evidence="3">SB210</strain>
    </source>
</reference>
<name>Q22ML3_TETTS</name>
<feature type="coiled-coil region" evidence="1">
    <location>
        <begin position="31"/>
        <end position="107"/>
    </location>
</feature>
<dbReference type="AlphaFoldDB" id="Q22ML3"/>
<dbReference type="Proteomes" id="UP000009168">
    <property type="component" value="Unassembled WGS sequence"/>
</dbReference>